<dbReference type="InterPro" id="IPR001787">
    <property type="entry name" value="Ribosomal_bL21"/>
</dbReference>
<dbReference type="GO" id="GO:0005840">
    <property type="term" value="C:ribosome"/>
    <property type="evidence" value="ECO:0007669"/>
    <property type="project" value="UniProtKB-KW"/>
</dbReference>
<comment type="subunit">
    <text evidence="4">Part of the 50S ribosomal subunit. Contacts protein L20.</text>
</comment>
<keyword evidence="4 5" id="KW-0694">RNA-binding</keyword>
<dbReference type="GO" id="GO:0006412">
    <property type="term" value="P:translation"/>
    <property type="evidence" value="ECO:0007669"/>
    <property type="project" value="UniProtKB-UniRule"/>
</dbReference>
<gene>
    <name evidence="4 6" type="primary">rplU</name>
    <name evidence="6" type="ORF">ENV60_02065</name>
</gene>
<keyword evidence="4 5" id="KW-0699">rRNA-binding</keyword>
<organism evidence="6">
    <name type="scientific">candidate division WOR-3 bacterium</name>
    <dbReference type="NCBI Taxonomy" id="2052148"/>
    <lineage>
        <taxon>Bacteria</taxon>
        <taxon>Bacteria division WOR-3</taxon>
    </lineage>
</organism>
<dbReference type="HAMAP" id="MF_01363">
    <property type="entry name" value="Ribosomal_bL21"/>
    <property type="match status" value="1"/>
</dbReference>
<dbReference type="GO" id="GO:0003735">
    <property type="term" value="F:structural constituent of ribosome"/>
    <property type="evidence" value="ECO:0007669"/>
    <property type="project" value="InterPro"/>
</dbReference>
<comment type="function">
    <text evidence="4 5">This protein binds to 23S rRNA in the presence of protein L20.</text>
</comment>
<protein>
    <recommendedName>
        <fullName evidence="4">Large ribosomal subunit protein bL21</fullName>
    </recommendedName>
</protein>
<keyword evidence="3 4" id="KW-0687">Ribonucleoprotein</keyword>
<dbReference type="AlphaFoldDB" id="A0A7C4TB06"/>
<accession>A0A7C4TB06</accession>
<dbReference type="InterPro" id="IPR036164">
    <property type="entry name" value="bL21-like_sf"/>
</dbReference>
<keyword evidence="2 4" id="KW-0689">Ribosomal protein</keyword>
<dbReference type="GO" id="GO:0019843">
    <property type="term" value="F:rRNA binding"/>
    <property type="evidence" value="ECO:0007669"/>
    <property type="project" value="UniProtKB-UniRule"/>
</dbReference>
<dbReference type="InterPro" id="IPR028909">
    <property type="entry name" value="bL21-like"/>
</dbReference>
<evidence type="ECO:0000256" key="4">
    <source>
        <dbReference type="HAMAP-Rule" id="MF_01363"/>
    </source>
</evidence>
<comment type="similarity">
    <text evidence="1 4 5">Belongs to the bacterial ribosomal protein bL21 family.</text>
</comment>
<dbReference type="PANTHER" id="PTHR21349">
    <property type="entry name" value="50S RIBOSOMAL PROTEIN L21"/>
    <property type="match status" value="1"/>
</dbReference>
<name>A0A7C4TB06_UNCW3</name>
<dbReference type="GO" id="GO:1990904">
    <property type="term" value="C:ribonucleoprotein complex"/>
    <property type="evidence" value="ECO:0007669"/>
    <property type="project" value="UniProtKB-KW"/>
</dbReference>
<comment type="caution">
    <text evidence="6">The sequence shown here is derived from an EMBL/GenBank/DDBJ whole genome shotgun (WGS) entry which is preliminary data.</text>
</comment>
<reference evidence="6" key="1">
    <citation type="journal article" date="2020" name="mSystems">
        <title>Genome- and Community-Level Interaction Insights into Carbon Utilization and Element Cycling Functions of Hydrothermarchaeota in Hydrothermal Sediment.</title>
        <authorList>
            <person name="Zhou Z."/>
            <person name="Liu Y."/>
            <person name="Xu W."/>
            <person name="Pan J."/>
            <person name="Luo Z.H."/>
            <person name="Li M."/>
        </authorList>
    </citation>
    <scope>NUCLEOTIDE SEQUENCE [LARGE SCALE GENOMIC DNA]</scope>
    <source>
        <strain evidence="6">SpSt-774</strain>
    </source>
</reference>
<dbReference type="Pfam" id="PF00829">
    <property type="entry name" value="Ribosomal_L21p"/>
    <property type="match status" value="1"/>
</dbReference>
<evidence type="ECO:0000256" key="5">
    <source>
        <dbReference type="RuleBase" id="RU000562"/>
    </source>
</evidence>
<dbReference type="NCBIfam" id="TIGR00061">
    <property type="entry name" value="L21"/>
    <property type="match status" value="1"/>
</dbReference>
<evidence type="ECO:0000313" key="6">
    <source>
        <dbReference type="EMBL" id="HGV97064.1"/>
    </source>
</evidence>
<dbReference type="PANTHER" id="PTHR21349:SF0">
    <property type="entry name" value="LARGE RIBOSOMAL SUBUNIT PROTEIN BL21M"/>
    <property type="match status" value="1"/>
</dbReference>
<evidence type="ECO:0000256" key="2">
    <source>
        <dbReference type="ARBA" id="ARBA00022980"/>
    </source>
</evidence>
<dbReference type="SUPFAM" id="SSF141091">
    <property type="entry name" value="L21p-like"/>
    <property type="match status" value="1"/>
</dbReference>
<evidence type="ECO:0000256" key="1">
    <source>
        <dbReference type="ARBA" id="ARBA00008563"/>
    </source>
</evidence>
<dbReference type="GO" id="GO:0005737">
    <property type="term" value="C:cytoplasm"/>
    <property type="evidence" value="ECO:0007669"/>
    <property type="project" value="UniProtKB-ARBA"/>
</dbReference>
<dbReference type="EMBL" id="DTGZ01000039">
    <property type="protein sequence ID" value="HGV97064.1"/>
    <property type="molecule type" value="Genomic_DNA"/>
</dbReference>
<evidence type="ECO:0000256" key="3">
    <source>
        <dbReference type="ARBA" id="ARBA00023274"/>
    </source>
</evidence>
<proteinExistence type="inferred from homology"/>
<sequence length="105" mass="11981">MFAVIKTNGYQYVVAKGDRITIPAIIGEPGKEVEFDRVLMLKTDQGAKIGKPYLDGIKVKGLIKKTGKLPKTIVYKFIRRENYRRKKGHRQPFSEVEITEIIKSS</sequence>